<dbReference type="OrthoDB" id="7060647at2"/>
<feature type="domain" description="NERD" evidence="1">
    <location>
        <begin position="334"/>
        <end position="422"/>
    </location>
</feature>
<evidence type="ECO:0000313" key="3">
    <source>
        <dbReference type="Proteomes" id="UP000309016"/>
    </source>
</evidence>
<gene>
    <name evidence="2" type="ORF">FHG64_12795</name>
</gene>
<dbReference type="AlphaFoldDB" id="A0A5B7X655"/>
<evidence type="ECO:0000259" key="1">
    <source>
        <dbReference type="Pfam" id="PF08378"/>
    </source>
</evidence>
<dbReference type="KEGG" id="afla:FHG64_12795"/>
<dbReference type="InterPro" id="IPR011528">
    <property type="entry name" value="NERD"/>
</dbReference>
<dbReference type="Proteomes" id="UP000309016">
    <property type="component" value="Chromosome"/>
</dbReference>
<organism evidence="2 3">
    <name type="scientific">Antarcticibacterium flavum</name>
    <dbReference type="NCBI Taxonomy" id="2058175"/>
    <lineage>
        <taxon>Bacteria</taxon>
        <taxon>Pseudomonadati</taxon>
        <taxon>Bacteroidota</taxon>
        <taxon>Flavobacteriia</taxon>
        <taxon>Flavobacteriales</taxon>
        <taxon>Flavobacteriaceae</taxon>
        <taxon>Antarcticibacterium</taxon>
    </lineage>
</organism>
<dbReference type="Pfam" id="PF08378">
    <property type="entry name" value="NERD"/>
    <property type="match status" value="1"/>
</dbReference>
<sequence length="568" mass="68418">MEKFNITQNSLEIQNIISRYTKGSFVCFFADYIRHNPERDHFNFSHKMKSKLKDSLYLIMLRLSSPAEGEEYLRFSEEVDKKLNRVMDILLQINHFYLNEYNSTEDLQEIKDERQKKLIHEMVFKDYFLNGILNYREQELNKVIRLYHPYQDKIRERLGIDLKSLIEICQYSEEDYIKKSIKSKSFAFTKEFFKFRSGLKGTIPPTEFFKEFSNLSEKIQDDFVNFYEQPHNCLLFTKEDYYERFEKKDVDIFCKLFSLDINENYNVIYYSQLNPLEAKPIIRINSTEYLHVYQKQLPTALLNLLYVTLTTTQKEKEQLNLRKGKVILENETREIFEKFFKNSKTLQVFSNYYIDNNPEEKDLLIINEKYAFVIECKSSRNREPRRDRNQAFKRIKSDFNDCIQKGYEQCYQVEQLILKGQRVSIKCKNSWQEIETSTIKDVFNIVVTSERFASIQTDLGLLLKRTNDSDLYPWSINHDDLEVFLKTISLVCNNPYRSFTEFLEYRELLNERLIARDELDVCAMYLENPFKFKKICEGKEYVIPDPTFQNYFDKLYFAKKLKFKIEDF</sequence>
<dbReference type="EMBL" id="CP040812">
    <property type="protein sequence ID" value="QCY70212.1"/>
    <property type="molecule type" value="Genomic_DNA"/>
</dbReference>
<protein>
    <recommendedName>
        <fullName evidence="1">NERD domain-containing protein</fullName>
    </recommendedName>
</protein>
<dbReference type="RefSeq" id="WP_139066774.1">
    <property type="nucleotide sequence ID" value="NZ_CP040812.1"/>
</dbReference>
<accession>A0A5B7X655</accession>
<keyword evidence="3" id="KW-1185">Reference proteome</keyword>
<evidence type="ECO:0000313" key="2">
    <source>
        <dbReference type="EMBL" id="QCY70212.1"/>
    </source>
</evidence>
<proteinExistence type="predicted"/>
<reference evidence="2 3" key="1">
    <citation type="submission" date="2019-06" db="EMBL/GenBank/DDBJ databases">
        <title>Complete genome sequence of Antarcticibacterium flavum KCTC 52984T from an Antarctic marine sediment.</title>
        <authorList>
            <person name="Lee Y.M."/>
            <person name="Shin S.C."/>
        </authorList>
    </citation>
    <scope>NUCLEOTIDE SEQUENCE [LARGE SCALE GENOMIC DNA]</scope>
    <source>
        <strain evidence="2 3">KCTC 52984</strain>
    </source>
</reference>
<name>A0A5B7X655_9FLAO</name>